<keyword evidence="5" id="KW-0812">Transmembrane</keyword>
<evidence type="ECO:0000313" key="8">
    <source>
        <dbReference type="Proteomes" id="UP001153678"/>
    </source>
</evidence>
<dbReference type="PANTHER" id="PTHR10751">
    <property type="entry name" value="GUANYLATE BINDING PROTEIN"/>
    <property type="match status" value="1"/>
</dbReference>
<keyword evidence="2" id="KW-0342">GTP-binding</keyword>
<evidence type="ECO:0000259" key="6">
    <source>
        <dbReference type="PROSITE" id="PS51715"/>
    </source>
</evidence>
<organism evidence="7 8">
    <name type="scientific">Funneliformis geosporum</name>
    <dbReference type="NCBI Taxonomy" id="1117311"/>
    <lineage>
        <taxon>Eukaryota</taxon>
        <taxon>Fungi</taxon>
        <taxon>Fungi incertae sedis</taxon>
        <taxon>Mucoromycota</taxon>
        <taxon>Glomeromycotina</taxon>
        <taxon>Glomeromycetes</taxon>
        <taxon>Glomerales</taxon>
        <taxon>Glomeraceae</taxon>
        <taxon>Funneliformis</taxon>
    </lineage>
</organism>
<dbReference type="EMBL" id="CAMKVN010000111">
    <property type="protein sequence ID" value="CAI2163780.1"/>
    <property type="molecule type" value="Genomic_DNA"/>
</dbReference>
<keyword evidence="4" id="KW-0175">Coiled coil</keyword>
<keyword evidence="5" id="KW-1133">Transmembrane helix</keyword>
<keyword evidence="1" id="KW-0547">Nucleotide-binding</keyword>
<feature type="coiled-coil region" evidence="4">
    <location>
        <begin position="516"/>
        <end position="594"/>
    </location>
</feature>
<keyword evidence="8" id="KW-1185">Reference proteome</keyword>
<evidence type="ECO:0000256" key="5">
    <source>
        <dbReference type="SAM" id="Phobius"/>
    </source>
</evidence>
<proteinExistence type="inferred from homology"/>
<evidence type="ECO:0000256" key="1">
    <source>
        <dbReference type="ARBA" id="ARBA00022741"/>
    </source>
</evidence>
<dbReference type="GO" id="GO:0005525">
    <property type="term" value="F:GTP binding"/>
    <property type="evidence" value="ECO:0007669"/>
    <property type="project" value="UniProtKB-KW"/>
</dbReference>
<evidence type="ECO:0000256" key="4">
    <source>
        <dbReference type="SAM" id="Coils"/>
    </source>
</evidence>
<dbReference type="SUPFAM" id="SSF52540">
    <property type="entry name" value="P-loop containing nucleoside triphosphate hydrolases"/>
    <property type="match status" value="1"/>
</dbReference>
<protein>
    <submittedName>
        <fullName evidence="7">11686_t:CDS:1</fullName>
    </submittedName>
</protein>
<dbReference type="AlphaFoldDB" id="A0A9W4SC78"/>
<name>A0A9W4SC78_9GLOM</name>
<comment type="similarity">
    <text evidence="3">Belongs to the TRAFAC class dynamin-like GTPase superfamily. GB1/RHD3 GTPase family.</text>
</comment>
<feature type="transmembrane region" description="Helical" evidence="5">
    <location>
        <begin position="126"/>
        <end position="145"/>
    </location>
</feature>
<gene>
    <name evidence="7" type="ORF">FWILDA_LOCUS1240</name>
</gene>
<evidence type="ECO:0000256" key="2">
    <source>
        <dbReference type="ARBA" id="ARBA00023134"/>
    </source>
</evidence>
<dbReference type="InterPro" id="IPR030386">
    <property type="entry name" value="G_GB1_RHD3_dom"/>
</dbReference>
<dbReference type="OrthoDB" id="8954335at2759"/>
<reference evidence="7" key="1">
    <citation type="submission" date="2022-08" db="EMBL/GenBank/DDBJ databases">
        <authorList>
            <person name="Kallberg Y."/>
            <person name="Tangrot J."/>
            <person name="Rosling A."/>
        </authorList>
    </citation>
    <scope>NUCLEOTIDE SEQUENCE</scope>
    <source>
        <strain evidence="7">Wild A</strain>
    </source>
</reference>
<feature type="domain" description="GB1/RHD3-type G" evidence="6">
    <location>
        <begin position="52"/>
        <end position="266"/>
    </location>
</feature>
<evidence type="ECO:0000256" key="3">
    <source>
        <dbReference type="PROSITE-ProRule" id="PRU01052"/>
    </source>
</evidence>
<sequence length="626" mass="72966">MSDYKNKFGKGIPFREGNPIQLLKYIKNERNPSEYGKIVFNDEALDIIKSIEEPICVIAVVGSYRRGKSWFANLLLGRHNGFLLGSTVDGCTQGIYMWDQPFYHEGKRIIVLDCEGIDDPKQNQQWAIRLFVLCLTISSTFIYNLNGVVGRDDIGKLFLMSHLTKYIRPPPDYEFLPRMVVLLRDFMLQNPDDFREYFLDRLGHVNEEAAEGIKKHFSHFDVFALPMPAAERTQLQNLDKVSTSDLQPEFVVEVTSSVNKILSTSVPKYIGSSTMSGVSFTKFLQECVSKLNDTSESSNFHLSIPDEYESIIEYVAQKAIDECVKMYVTSMKCILRSGKDNNLDDDFENVQHVEVFNWTDFHEVHLNVFNQVETEFFKRIIGDETQIKNFESDLNNKIKKEFEIFHKINSESLYEYNLELAKGLWDRNVKVGLDKDNIFESQEDFDNAIAVFEREVLDTLLDCPETEKIMARFKSQEYQDAITILKSIGILKGELADQIKSMQETEQRYLECAAEENELQIKFDKLKSEHEQVERQLRNKIQELDENIERQNVTNIDLLQKIQDNREESLTMLLSEKETELEMIKKRIDEIRRSREHWIRLIQTFTPILQIGFKIVSSIFLAKYNF</sequence>
<comment type="caution">
    <text evidence="7">The sequence shown here is derived from an EMBL/GenBank/DDBJ whole genome shotgun (WGS) entry which is preliminary data.</text>
</comment>
<dbReference type="InterPro" id="IPR027417">
    <property type="entry name" value="P-loop_NTPase"/>
</dbReference>
<accession>A0A9W4SC78</accession>
<keyword evidence="5" id="KW-0472">Membrane</keyword>
<dbReference type="Proteomes" id="UP001153678">
    <property type="component" value="Unassembled WGS sequence"/>
</dbReference>
<dbReference type="PROSITE" id="PS51715">
    <property type="entry name" value="G_GB1_RHD3"/>
    <property type="match status" value="1"/>
</dbReference>
<dbReference type="Pfam" id="PF02263">
    <property type="entry name" value="GBP"/>
    <property type="match status" value="1"/>
</dbReference>
<evidence type="ECO:0000313" key="7">
    <source>
        <dbReference type="EMBL" id="CAI2163780.1"/>
    </source>
</evidence>
<dbReference type="GO" id="GO:0003924">
    <property type="term" value="F:GTPase activity"/>
    <property type="evidence" value="ECO:0007669"/>
    <property type="project" value="InterPro"/>
</dbReference>
<dbReference type="InterPro" id="IPR015894">
    <property type="entry name" value="Guanylate-bd_N"/>
</dbReference>
<dbReference type="Gene3D" id="3.40.50.300">
    <property type="entry name" value="P-loop containing nucleotide triphosphate hydrolases"/>
    <property type="match status" value="1"/>
</dbReference>